<comment type="caution">
    <text evidence="3">The sequence shown here is derived from an EMBL/GenBank/DDBJ whole genome shotgun (WGS) entry which is preliminary data.</text>
</comment>
<dbReference type="InterPro" id="IPR045000">
    <property type="entry name" value="TR"/>
</dbReference>
<dbReference type="GO" id="GO:0008206">
    <property type="term" value="P:bile acid metabolic process"/>
    <property type="evidence" value="ECO:0007669"/>
    <property type="project" value="UniProtKB-ARBA"/>
</dbReference>
<dbReference type="Pfam" id="PF13561">
    <property type="entry name" value="adh_short_C2"/>
    <property type="match status" value="1"/>
</dbReference>
<dbReference type="SUPFAM" id="SSF51735">
    <property type="entry name" value="NAD(P)-binding Rossmann-fold domains"/>
    <property type="match status" value="1"/>
</dbReference>
<dbReference type="EMBL" id="AVPE01000008">
    <property type="protein sequence ID" value="KGX91932.1"/>
    <property type="molecule type" value="Genomic_DNA"/>
</dbReference>
<evidence type="ECO:0000313" key="3">
    <source>
        <dbReference type="EMBL" id="KGX91932.1"/>
    </source>
</evidence>
<sequence length="255" mass="27984">MYLPSFRLDGKLAVITGATKGIGRGIAHAYAESGADLLVIARTKEDLVFLKEELTPYDTNVYIVEGDVQQHKALIVSIEAVIPDRHIDIWVNNAGMNIRSKAKDVTEEEWATIVDTNMKSAFFLSQYAAHKMSQERVGKIINVSSVAGTKALRTGVVYGMTKAALIQMTKNLALEWGGDNLTVNAIGPWYFETPLTETVLQDEQYVNDILARTPLNRIGELKELAGVAVFLASEASNYMTGQTLFVDGGMSIYGF</sequence>
<evidence type="ECO:0000313" key="4">
    <source>
        <dbReference type="Proteomes" id="UP000030528"/>
    </source>
</evidence>
<protein>
    <submittedName>
        <fullName evidence="3">2-deoxy-D-gluconate 3-dehydrogenase</fullName>
    </submittedName>
</protein>
<dbReference type="RefSeq" id="WP_026799413.1">
    <property type="nucleotide sequence ID" value="NZ_AULI01000002.1"/>
</dbReference>
<reference evidence="3 4" key="1">
    <citation type="submission" date="2013-08" db="EMBL/GenBank/DDBJ databases">
        <authorList>
            <person name="Huang J."/>
            <person name="Wang G."/>
        </authorList>
    </citation>
    <scope>NUCLEOTIDE SEQUENCE [LARGE SCALE GENOMIC DNA]</scope>
    <source>
        <strain evidence="3 4">JSM 076056</strain>
    </source>
</reference>
<dbReference type="eggNOG" id="COG1028">
    <property type="taxonomic scope" value="Bacteria"/>
</dbReference>
<dbReference type="InterPro" id="IPR002347">
    <property type="entry name" value="SDR_fam"/>
</dbReference>
<dbReference type="STRING" id="1385510.GCA_000425205_00632"/>
<dbReference type="PROSITE" id="PS00061">
    <property type="entry name" value="ADH_SHORT"/>
    <property type="match status" value="1"/>
</dbReference>
<proteinExistence type="inferred from homology"/>
<dbReference type="GO" id="GO:0016491">
    <property type="term" value="F:oxidoreductase activity"/>
    <property type="evidence" value="ECO:0007669"/>
    <property type="project" value="UniProtKB-KW"/>
</dbReference>
<dbReference type="Proteomes" id="UP000030528">
    <property type="component" value="Unassembled WGS sequence"/>
</dbReference>
<keyword evidence="2" id="KW-0560">Oxidoreductase</keyword>
<dbReference type="PANTHER" id="PTHR42898:SF6">
    <property type="entry name" value="NADP-DEPENDENT MANNITOL DEHYDROGENASE"/>
    <property type="match status" value="1"/>
</dbReference>
<dbReference type="InterPro" id="IPR036291">
    <property type="entry name" value="NAD(P)-bd_dom_sf"/>
</dbReference>
<dbReference type="FunFam" id="3.40.50.720:FF:000084">
    <property type="entry name" value="Short-chain dehydrogenase reductase"/>
    <property type="match status" value="1"/>
</dbReference>
<dbReference type="OrthoDB" id="9803333at2"/>
<comment type="similarity">
    <text evidence="1">Belongs to the short-chain dehydrogenases/reductases (SDR) family.</text>
</comment>
<dbReference type="InterPro" id="IPR020904">
    <property type="entry name" value="Sc_DH/Rdtase_CS"/>
</dbReference>
<dbReference type="AlphaFoldDB" id="A0A0A5I7W9"/>
<dbReference type="Gene3D" id="3.40.50.720">
    <property type="entry name" value="NAD(P)-binding Rossmann-like Domain"/>
    <property type="match status" value="1"/>
</dbReference>
<name>A0A0A5I7W9_9BACI</name>
<evidence type="ECO:0000256" key="1">
    <source>
        <dbReference type="ARBA" id="ARBA00006484"/>
    </source>
</evidence>
<accession>A0A0A5I7W9</accession>
<dbReference type="PRINTS" id="PR00080">
    <property type="entry name" value="SDRFAMILY"/>
</dbReference>
<evidence type="ECO:0000256" key="2">
    <source>
        <dbReference type="ARBA" id="ARBA00023002"/>
    </source>
</evidence>
<dbReference type="PRINTS" id="PR00081">
    <property type="entry name" value="GDHRDH"/>
</dbReference>
<dbReference type="PANTHER" id="PTHR42898">
    <property type="entry name" value="TROPINONE REDUCTASE"/>
    <property type="match status" value="1"/>
</dbReference>
<organism evidence="3 4">
    <name type="scientific">Pontibacillus halophilus JSM 076056 = DSM 19796</name>
    <dbReference type="NCBI Taxonomy" id="1385510"/>
    <lineage>
        <taxon>Bacteria</taxon>
        <taxon>Bacillati</taxon>
        <taxon>Bacillota</taxon>
        <taxon>Bacilli</taxon>
        <taxon>Bacillales</taxon>
        <taxon>Bacillaceae</taxon>
        <taxon>Pontibacillus</taxon>
    </lineage>
</organism>
<gene>
    <name evidence="3" type="ORF">N781_02520</name>
</gene>
<keyword evidence="4" id="KW-1185">Reference proteome</keyword>
<dbReference type="NCBIfam" id="NF005559">
    <property type="entry name" value="PRK07231.1"/>
    <property type="match status" value="1"/>
</dbReference>